<evidence type="ECO:0000256" key="4">
    <source>
        <dbReference type="ARBA" id="ARBA00023136"/>
    </source>
</evidence>
<dbReference type="RefSeq" id="WP_004514400.1">
    <property type="nucleotide sequence ID" value="NC_007517.1"/>
</dbReference>
<dbReference type="Pfam" id="PF25145">
    <property type="entry name" value="NfeD1b_N"/>
    <property type="match status" value="1"/>
</dbReference>
<dbReference type="Proteomes" id="UP000007073">
    <property type="component" value="Chromosome"/>
</dbReference>
<dbReference type="SUPFAM" id="SSF141322">
    <property type="entry name" value="NfeD domain-like"/>
    <property type="match status" value="1"/>
</dbReference>
<evidence type="ECO:0000259" key="8">
    <source>
        <dbReference type="Pfam" id="PF24961"/>
    </source>
</evidence>
<dbReference type="FunFam" id="3.90.226.10:FF:000089">
    <property type="entry name" value="Membrane-bound serine protease"/>
    <property type="match status" value="1"/>
</dbReference>
<comment type="subcellular location">
    <subcellularLocation>
        <location evidence="1">Membrane</location>
        <topology evidence="1">Multi-pass membrane protein</topology>
    </subcellularLocation>
</comment>
<keyword evidence="2 5" id="KW-0812">Transmembrane</keyword>
<feature type="signal peptide" evidence="6">
    <location>
        <begin position="1"/>
        <end position="21"/>
    </location>
</feature>
<dbReference type="PANTHER" id="PTHR33507">
    <property type="entry name" value="INNER MEMBRANE PROTEIN YBBJ"/>
    <property type="match status" value="1"/>
</dbReference>
<keyword evidence="10" id="KW-0378">Hydrolase</keyword>
<feature type="domain" description="NfeD integral membrane" evidence="8">
    <location>
        <begin position="237"/>
        <end position="352"/>
    </location>
</feature>
<dbReference type="CDD" id="cd07020">
    <property type="entry name" value="Clp_protease_NfeD_1"/>
    <property type="match status" value="1"/>
</dbReference>
<dbReference type="HOGENOM" id="CLU_024619_1_0_7"/>
<feature type="transmembrane region" description="Helical" evidence="5">
    <location>
        <begin position="283"/>
        <end position="301"/>
    </location>
</feature>
<keyword evidence="4 5" id="KW-0472">Membrane</keyword>
<dbReference type="PANTHER" id="PTHR33507:SF4">
    <property type="entry name" value="NODULATION COMPETITIVENESS PROTEIN NFED"/>
    <property type="match status" value="1"/>
</dbReference>
<keyword evidence="3 5" id="KW-1133">Transmembrane helix</keyword>
<protein>
    <submittedName>
        <fullName evidence="10">Membrane-bound serine protease NfeD, long form</fullName>
    </submittedName>
</protein>
<reference evidence="10 11" key="1">
    <citation type="submission" date="2005-10" db="EMBL/GenBank/DDBJ databases">
        <title>Complete sequence of Geobacter metallireducens GS-15.</title>
        <authorList>
            <consortium name="US DOE Joint Genome Institute"/>
            <person name="Copeland A."/>
            <person name="Lucas S."/>
            <person name="Lapidus A."/>
            <person name="Barry K."/>
            <person name="Detter J.C."/>
            <person name="Glavina T."/>
            <person name="Hammon N."/>
            <person name="Israni S."/>
            <person name="Pitluck S."/>
            <person name="Di Bartolo G."/>
            <person name="Chain P."/>
            <person name="Schmutz J."/>
            <person name="Larimer F."/>
            <person name="Land M."/>
            <person name="Kyrpides N."/>
            <person name="Ivanova N."/>
            <person name="Richardson P."/>
        </authorList>
    </citation>
    <scope>NUCLEOTIDE SEQUENCE [LARGE SCALE GENOMIC DNA]</scope>
    <source>
        <strain evidence="11">ATCC 53774 / DSM 7210 / GS-15</strain>
    </source>
</reference>
<feature type="transmembrane region" description="Helical" evidence="5">
    <location>
        <begin position="308"/>
        <end position="325"/>
    </location>
</feature>
<evidence type="ECO:0000256" key="2">
    <source>
        <dbReference type="ARBA" id="ARBA00022692"/>
    </source>
</evidence>
<sequence>MHRIITLCILLCCLLPAVALPADSATVRVLGVRSAINPVTASFLKRNLVDAARRGDRLVLIDMDTPGGLDTAMREIVKDILASPVPVAVHVAPSGARAASAGAIICLAADICAMAPGTTIGAAHPVSIGEKQDKVMEEKVVNDAEAYAEGLANRRGRNAAVARRMVRESLSLSAEKALAEKVVDLIAADRASLLAQLEGRRVARPGGDVVLGLAGAVVREEPMTARERILDVIGNPNVAYILMMLGFLGIFFELSNPGVILPGVIGGISLILAFFAFQTLPVNYAGVLLILLALILFIAEIKIVSHGMLTVGGVIAMVLGSLLLFESPEPYLRVSWQVIAITVIAISAFSVFAVTMAVRVHRRKPTTGGEGLLGESGKALSAISPEGRVFIHGEYWDAWSDEPLAEGDRVTVVAVEGMRVKVRKTGDRGPGKAFRQGLPCDAVIIA</sequence>
<feature type="transmembrane region" description="Helical" evidence="5">
    <location>
        <begin position="337"/>
        <end position="358"/>
    </location>
</feature>
<dbReference type="InterPro" id="IPR056738">
    <property type="entry name" value="NfeD1b_N"/>
</dbReference>
<evidence type="ECO:0000256" key="1">
    <source>
        <dbReference type="ARBA" id="ARBA00004141"/>
    </source>
</evidence>
<accession>Q39XG9</accession>
<dbReference type="Pfam" id="PF01957">
    <property type="entry name" value="NfeD"/>
    <property type="match status" value="1"/>
</dbReference>
<dbReference type="InterPro" id="IPR029045">
    <property type="entry name" value="ClpP/crotonase-like_dom_sf"/>
</dbReference>
<evidence type="ECO:0000256" key="6">
    <source>
        <dbReference type="SAM" id="SignalP"/>
    </source>
</evidence>
<evidence type="ECO:0000259" key="7">
    <source>
        <dbReference type="Pfam" id="PF01957"/>
    </source>
</evidence>
<dbReference type="GO" id="GO:0006508">
    <property type="term" value="P:proteolysis"/>
    <property type="evidence" value="ECO:0007669"/>
    <property type="project" value="UniProtKB-KW"/>
</dbReference>
<proteinExistence type="predicted"/>
<dbReference type="STRING" id="269799.Gmet_0813"/>
<dbReference type="GO" id="GO:0016020">
    <property type="term" value="C:membrane"/>
    <property type="evidence" value="ECO:0007669"/>
    <property type="project" value="UniProtKB-SubCell"/>
</dbReference>
<dbReference type="Gene3D" id="3.90.226.10">
    <property type="entry name" value="2-enoyl-CoA Hydratase, Chain A, domain 1"/>
    <property type="match status" value="1"/>
</dbReference>
<name>Q39XG9_GEOMG</name>
<dbReference type="FunFam" id="2.40.50.140:FF:000336">
    <property type="entry name" value="Membrane-bound serine protease"/>
    <property type="match status" value="1"/>
</dbReference>
<feature type="transmembrane region" description="Helical" evidence="5">
    <location>
        <begin position="232"/>
        <end position="252"/>
    </location>
</feature>
<keyword evidence="11" id="KW-1185">Reference proteome</keyword>
<evidence type="ECO:0000259" key="9">
    <source>
        <dbReference type="Pfam" id="PF25145"/>
    </source>
</evidence>
<dbReference type="SUPFAM" id="SSF52096">
    <property type="entry name" value="ClpP/crotonase"/>
    <property type="match status" value="1"/>
</dbReference>
<dbReference type="InterPro" id="IPR012340">
    <property type="entry name" value="NA-bd_OB-fold"/>
</dbReference>
<keyword evidence="10" id="KW-0645">Protease</keyword>
<reference evidence="10 11" key="2">
    <citation type="journal article" date="2009" name="BMC Microbiol.">
        <title>The genome sequence of Geobacter metallireducens: features of metabolism, physiology and regulation common and dissimilar to Geobacter sulfurreducens.</title>
        <authorList>
            <person name="Aklujkar M."/>
            <person name="Krushkal J."/>
            <person name="DiBartolo G."/>
            <person name="Lapidus A."/>
            <person name="Land M.L."/>
            <person name="Lovley D.R."/>
        </authorList>
    </citation>
    <scope>NUCLEOTIDE SEQUENCE [LARGE SCALE GENOMIC DNA]</scope>
    <source>
        <strain evidence="11">ATCC 53774 / DSM 7210 / GS-15</strain>
    </source>
</reference>
<dbReference type="InterPro" id="IPR002810">
    <property type="entry name" value="NfeD-like_C"/>
</dbReference>
<keyword evidence="6" id="KW-0732">Signal</keyword>
<dbReference type="eggNOG" id="COG1030">
    <property type="taxonomic scope" value="Bacteria"/>
</dbReference>
<feature type="chain" id="PRO_5004223592" evidence="6">
    <location>
        <begin position="22"/>
        <end position="446"/>
    </location>
</feature>
<evidence type="ECO:0000256" key="3">
    <source>
        <dbReference type="ARBA" id="ARBA00022989"/>
    </source>
</evidence>
<feature type="domain" description="NfeD-like C-terminal" evidence="7">
    <location>
        <begin position="370"/>
        <end position="424"/>
    </location>
</feature>
<dbReference type="InterPro" id="IPR052165">
    <property type="entry name" value="Membrane_assoc_protease"/>
</dbReference>
<dbReference type="EMBL" id="CP000148">
    <property type="protein sequence ID" value="ABB31055.1"/>
    <property type="molecule type" value="Genomic_DNA"/>
</dbReference>
<dbReference type="Gene3D" id="2.40.50.140">
    <property type="entry name" value="Nucleic acid-binding proteins"/>
    <property type="match status" value="1"/>
</dbReference>
<dbReference type="AlphaFoldDB" id="Q39XG9"/>
<organism evidence="10 11">
    <name type="scientific">Geobacter metallireducens (strain ATCC 53774 / DSM 7210 / GS-15)</name>
    <dbReference type="NCBI Taxonomy" id="269799"/>
    <lineage>
        <taxon>Bacteria</taxon>
        <taxon>Pseudomonadati</taxon>
        <taxon>Thermodesulfobacteriota</taxon>
        <taxon>Desulfuromonadia</taxon>
        <taxon>Geobacterales</taxon>
        <taxon>Geobacteraceae</taxon>
        <taxon>Geobacter</taxon>
    </lineage>
</organism>
<dbReference type="KEGG" id="gme:Gmet_0813"/>
<dbReference type="GO" id="GO:0008233">
    <property type="term" value="F:peptidase activity"/>
    <property type="evidence" value="ECO:0007669"/>
    <property type="project" value="UniProtKB-KW"/>
</dbReference>
<evidence type="ECO:0000313" key="11">
    <source>
        <dbReference type="Proteomes" id="UP000007073"/>
    </source>
</evidence>
<feature type="domain" description="NfeD1b N-terminal" evidence="9">
    <location>
        <begin position="27"/>
        <end position="188"/>
    </location>
</feature>
<dbReference type="Pfam" id="PF24961">
    <property type="entry name" value="NfeD_membrane"/>
    <property type="match status" value="1"/>
</dbReference>
<dbReference type="InterPro" id="IPR056739">
    <property type="entry name" value="NfeD_membrane"/>
</dbReference>
<feature type="transmembrane region" description="Helical" evidence="5">
    <location>
        <begin position="259"/>
        <end position="277"/>
    </location>
</feature>
<evidence type="ECO:0000256" key="5">
    <source>
        <dbReference type="SAM" id="Phobius"/>
    </source>
</evidence>
<gene>
    <name evidence="10" type="primary">nfeD</name>
    <name evidence="10" type="ordered locus">Gmet_0813</name>
</gene>
<evidence type="ECO:0000313" key="10">
    <source>
        <dbReference type="EMBL" id="ABB31055.1"/>
    </source>
</evidence>